<dbReference type="Pfam" id="PF01657">
    <property type="entry name" value="Stress-antifung"/>
    <property type="match status" value="1"/>
</dbReference>
<dbReference type="Gene3D" id="3.30.430.20">
    <property type="entry name" value="Gnk2 domain, C-X8-C-X2-C motif"/>
    <property type="match status" value="1"/>
</dbReference>
<dbReference type="PROSITE" id="PS51473">
    <property type="entry name" value="GNK2"/>
    <property type="match status" value="1"/>
</dbReference>
<evidence type="ECO:0000256" key="2">
    <source>
        <dbReference type="ARBA" id="ARBA00022737"/>
    </source>
</evidence>
<keyword evidence="2" id="KW-0677">Repeat</keyword>
<evidence type="ECO:0000313" key="6">
    <source>
        <dbReference type="Proteomes" id="UP001497516"/>
    </source>
</evidence>
<reference evidence="5 6" key="1">
    <citation type="submission" date="2024-04" db="EMBL/GenBank/DDBJ databases">
        <authorList>
            <person name="Fracassetti M."/>
        </authorList>
    </citation>
    <scope>NUCLEOTIDE SEQUENCE [LARGE SCALE GENOMIC DNA]</scope>
</reference>
<dbReference type="EMBL" id="OZ034821">
    <property type="protein sequence ID" value="CAL1409015.1"/>
    <property type="molecule type" value="Genomic_DNA"/>
</dbReference>
<evidence type="ECO:0000256" key="1">
    <source>
        <dbReference type="ARBA" id="ARBA00022729"/>
    </source>
</evidence>
<evidence type="ECO:0000259" key="4">
    <source>
        <dbReference type="PROSITE" id="PS51473"/>
    </source>
</evidence>
<protein>
    <recommendedName>
        <fullName evidence="4">Gnk2-homologous domain-containing protein</fullName>
    </recommendedName>
</protein>
<name>A0AAV2GHH5_9ROSI</name>
<keyword evidence="1 3" id="KW-0732">Signal</keyword>
<gene>
    <name evidence="5" type="ORF">LTRI10_LOCUS48559</name>
</gene>
<feature type="signal peptide" evidence="3">
    <location>
        <begin position="1"/>
        <end position="20"/>
    </location>
</feature>
<dbReference type="InterPro" id="IPR002902">
    <property type="entry name" value="GNK2"/>
</dbReference>
<evidence type="ECO:0000256" key="3">
    <source>
        <dbReference type="SAM" id="SignalP"/>
    </source>
</evidence>
<accession>A0AAV2GHH5</accession>
<evidence type="ECO:0000313" key="5">
    <source>
        <dbReference type="EMBL" id="CAL1409015.1"/>
    </source>
</evidence>
<organism evidence="5 6">
    <name type="scientific">Linum trigynum</name>
    <dbReference type="NCBI Taxonomy" id="586398"/>
    <lineage>
        <taxon>Eukaryota</taxon>
        <taxon>Viridiplantae</taxon>
        <taxon>Streptophyta</taxon>
        <taxon>Embryophyta</taxon>
        <taxon>Tracheophyta</taxon>
        <taxon>Spermatophyta</taxon>
        <taxon>Magnoliopsida</taxon>
        <taxon>eudicotyledons</taxon>
        <taxon>Gunneridae</taxon>
        <taxon>Pentapetalae</taxon>
        <taxon>rosids</taxon>
        <taxon>fabids</taxon>
        <taxon>Malpighiales</taxon>
        <taxon>Linaceae</taxon>
        <taxon>Linum</taxon>
    </lineage>
</organism>
<proteinExistence type="predicted"/>
<dbReference type="Proteomes" id="UP001497516">
    <property type="component" value="Chromosome 8"/>
</dbReference>
<dbReference type="AlphaFoldDB" id="A0AAV2GHH5"/>
<feature type="chain" id="PRO_5043774461" description="Gnk2-homologous domain-containing protein" evidence="3">
    <location>
        <begin position="21"/>
        <end position="138"/>
    </location>
</feature>
<dbReference type="InterPro" id="IPR038408">
    <property type="entry name" value="GNK2_sf"/>
</dbReference>
<keyword evidence="6" id="KW-1185">Reference proteome</keyword>
<sequence length="138" mass="15063">MARILLVMAILATICCFACCYDERYCAGSDSTGVCNLSQLAGLEGKAADDAQAYMMDRFGDEDFALGDKEGCFWRDFASGGKSFTAYSYFGCDDEAGTKCRDCFAAARDRLKEGCSGRAGGTVFRHDCCLRYEVENIC</sequence>
<feature type="domain" description="Gnk2-homologous" evidence="4">
    <location>
        <begin position="30"/>
        <end position="137"/>
    </location>
</feature>